<feature type="active site" description="Proton acceptor" evidence="9">
    <location>
        <position position="320"/>
    </location>
</feature>
<evidence type="ECO:0000256" key="10">
    <source>
        <dbReference type="PIRSR" id="PIRSR634015-2"/>
    </source>
</evidence>
<evidence type="ECO:0000256" key="2">
    <source>
        <dbReference type="ARBA" id="ARBA00010136"/>
    </source>
</evidence>
<evidence type="ECO:0000256" key="6">
    <source>
        <dbReference type="ARBA" id="ARBA00022801"/>
    </source>
</evidence>
<dbReference type="Gene3D" id="1.25.40.320">
    <property type="entry name" value="Peptidase M1, leukotriene A4 hydrolase/aminopeptidase C-terminal domain"/>
    <property type="match status" value="1"/>
</dbReference>
<dbReference type="Gene3D" id="1.10.390.10">
    <property type="entry name" value="Neutral Protease Domain 2"/>
    <property type="match status" value="1"/>
</dbReference>
<feature type="binding site" evidence="10">
    <location>
        <begin position="630"/>
        <end position="632"/>
    </location>
    <ligand>
        <name>a peptide</name>
        <dbReference type="ChEBI" id="CHEBI:60466"/>
    </ligand>
</feature>
<feature type="binding site" evidence="11">
    <location>
        <position position="319"/>
    </location>
    <ligand>
        <name>Zn(2+)</name>
        <dbReference type="ChEBI" id="CHEBI:29105"/>
        <note>catalytic</note>
    </ligand>
</feature>
<evidence type="ECO:0000313" key="13">
    <source>
        <dbReference type="EMBL" id="GHP07344.1"/>
    </source>
</evidence>
<keyword evidence="7 11" id="KW-0862">Zinc</keyword>
<dbReference type="SUPFAM" id="SSF55486">
    <property type="entry name" value="Metalloproteases ('zincins'), catalytic domain"/>
    <property type="match status" value="1"/>
</dbReference>
<dbReference type="SUPFAM" id="SSF48371">
    <property type="entry name" value="ARM repeat"/>
    <property type="match status" value="1"/>
</dbReference>
<dbReference type="Proteomes" id="UP000660262">
    <property type="component" value="Unassembled WGS sequence"/>
</dbReference>
<comment type="cofactor">
    <cofactor evidence="11">
        <name>Zn(2+)</name>
        <dbReference type="ChEBI" id="CHEBI:29105"/>
    </cofactor>
    <text evidence="11">Binds 1 zinc ion per subunit.</text>
</comment>
<evidence type="ECO:0000256" key="4">
    <source>
        <dbReference type="ARBA" id="ARBA00022670"/>
    </source>
</evidence>
<evidence type="ECO:0000256" key="9">
    <source>
        <dbReference type="PIRSR" id="PIRSR634015-1"/>
    </source>
</evidence>
<dbReference type="InterPro" id="IPR027268">
    <property type="entry name" value="Peptidase_M4/M1_CTD_sf"/>
</dbReference>
<evidence type="ECO:0000256" key="1">
    <source>
        <dbReference type="ARBA" id="ARBA00004496"/>
    </source>
</evidence>
<gene>
    <name evidence="13" type="ORF">PPROV_000608500</name>
</gene>
<dbReference type="InterPro" id="IPR001930">
    <property type="entry name" value="Peptidase_M1"/>
</dbReference>
<feature type="binding site" evidence="10">
    <location>
        <begin position="289"/>
        <end position="294"/>
    </location>
    <ligand>
        <name>a peptide</name>
        <dbReference type="ChEBI" id="CHEBI:60466"/>
    </ligand>
</feature>
<dbReference type="GO" id="GO:0008237">
    <property type="term" value="F:metallopeptidase activity"/>
    <property type="evidence" value="ECO:0007669"/>
    <property type="project" value="UniProtKB-KW"/>
</dbReference>
<dbReference type="InterPro" id="IPR014782">
    <property type="entry name" value="Peptidase_M1_dom"/>
</dbReference>
<feature type="binding site" evidence="10">
    <location>
        <begin position="147"/>
        <end position="149"/>
    </location>
    <ligand>
        <name>a peptide</name>
        <dbReference type="ChEBI" id="CHEBI:60466"/>
    </ligand>
</feature>
<dbReference type="PANTHER" id="PTHR45726:SF3">
    <property type="entry name" value="LEUKOTRIENE A-4 HYDROLASE"/>
    <property type="match status" value="1"/>
</dbReference>
<protein>
    <recommendedName>
        <fullName evidence="12">Peptidase M1 leukotriene A4 hydrolase/aminopeptidase C-terminal domain-containing protein</fullName>
    </recommendedName>
</protein>
<organism evidence="13 14">
    <name type="scientific">Pycnococcus provasolii</name>
    <dbReference type="NCBI Taxonomy" id="41880"/>
    <lineage>
        <taxon>Eukaryota</taxon>
        <taxon>Viridiplantae</taxon>
        <taxon>Chlorophyta</taxon>
        <taxon>Pseudoscourfieldiophyceae</taxon>
        <taxon>Pseudoscourfieldiales</taxon>
        <taxon>Pycnococcaceae</taxon>
        <taxon>Pycnococcus</taxon>
    </lineage>
</organism>
<dbReference type="InterPro" id="IPR045357">
    <property type="entry name" value="Aminopeptidase_N-like_N"/>
</dbReference>
<dbReference type="Pfam" id="PF01433">
    <property type="entry name" value="Peptidase_M1"/>
    <property type="match status" value="1"/>
</dbReference>
<dbReference type="Pfam" id="PF17900">
    <property type="entry name" value="Peptidase_M1_N"/>
    <property type="match status" value="1"/>
</dbReference>
<dbReference type="Pfam" id="PF09127">
    <property type="entry name" value="Leuk-A4-hydro_C"/>
    <property type="match status" value="1"/>
</dbReference>
<evidence type="ECO:0000256" key="5">
    <source>
        <dbReference type="ARBA" id="ARBA00022723"/>
    </source>
</evidence>
<keyword evidence="4" id="KW-0645">Protease</keyword>
<evidence type="ECO:0000256" key="3">
    <source>
        <dbReference type="ARBA" id="ARBA00022490"/>
    </source>
</evidence>
<dbReference type="InterPro" id="IPR015211">
    <property type="entry name" value="Peptidase_M1_C"/>
</dbReference>
<feature type="binding site" evidence="11">
    <location>
        <position position="342"/>
    </location>
    <ligand>
        <name>Zn(2+)</name>
        <dbReference type="ChEBI" id="CHEBI:29105"/>
        <note>catalytic</note>
    </ligand>
</feature>
<comment type="similarity">
    <text evidence="2">Belongs to the peptidase M1 family.</text>
</comment>
<evidence type="ECO:0000256" key="7">
    <source>
        <dbReference type="ARBA" id="ARBA00022833"/>
    </source>
</evidence>
<dbReference type="InterPro" id="IPR038502">
    <property type="entry name" value="M1_LTA-4_hydro/amino_C_sf"/>
</dbReference>
<evidence type="ECO:0000259" key="12">
    <source>
        <dbReference type="SMART" id="SM01263"/>
    </source>
</evidence>
<dbReference type="InterPro" id="IPR042097">
    <property type="entry name" value="Aminopeptidase_N-like_N_sf"/>
</dbReference>
<dbReference type="CDD" id="cd09599">
    <property type="entry name" value="M1_LTA4H"/>
    <property type="match status" value="1"/>
</dbReference>
<keyword evidence="5 11" id="KW-0479">Metal-binding</keyword>
<reference evidence="13" key="1">
    <citation type="submission" date="2020-10" db="EMBL/GenBank/DDBJ databases">
        <title>Unveiling of a novel bifunctional photoreceptor, Dualchrome1, isolated from a cosmopolitan green alga.</title>
        <authorList>
            <person name="Suzuki S."/>
            <person name="Kawachi M."/>
        </authorList>
    </citation>
    <scope>NUCLEOTIDE SEQUENCE</scope>
    <source>
        <strain evidence="13">NIES 2893</strain>
    </source>
</reference>
<accession>A0A830HJN8</accession>
<proteinExistence type="inferred from homology"/>
<dbReference type="SUPFAM" id="SSF63737">
    <property type="entry name" value="Leukotriene A4 hydrolase N-terminal domain"/>
    <property type="match status" value="1"/>
</dbReference>
<comment type="subcellular location">
    <subcellularLocation>
        <location evidence="1">Cytoplasm</location>
    </subcellularLocation>
</comment>
<dbReference type="GO" id="GO:0006508">
    <property type="term" value="P:proteolysis"/>
    <property type="evidence" value="ECO:0007669"/>
    <property type="project" value="UniProtKB-KW"/>
</dbReference>
<keyword evidence="8" id="KW-0482">Metalloprotease</keyword>
<name>A0A830HJN8_9CHLO</name>
<feature type="binding site" evidence="11">
    <location>
        <position position="323"/>
    </location>
    <ligand>
        <name>Zn(2+)</name>
        <dbReference type="ChEBI" id="CHEBI:29105"/>
        <note>catalytic</note>
    </ligand>
</feature>
<dbReference type="InterPro" id="IPR016024">
    <property type="entry name" value="ARM-type_fold"/>
</dbReference>
<sequence length="679" mass="73758">MPFVVRDPSSFASMATAGGSVRRASLNLRISPEDASIAGAATLAVVVQKPGVGEAEGAGTFVLDTRALAVQRVCLETAPARELAFSLGVEDAHLGTPLSISLPPDAENENGEIVIKVQYACSPECSAVQFLKKEQTLGKSHPYVFTQCQAIHARSLFPCMDSPGVKFTYEANVSVPAPLSVAMAALPQGVTENAAVAEDGSVTEEDGWRTFHFKQPTPVPAYLVAFAAGNLAKKAISDRIDVYCEPEGLEEAHAEFAPVAERYLVAAEDIAGPYTWGRCDLLVLPFSFPYGGMENPCLTFVTPSILSGGDGSQTHVIAHEIAHSWTGNLVSCASWEHFWLNEGFTVFLERKILARIAADDAASSGGDAKVAHAREFGFQALGGAQELKETVGRMGPDHRFTCLVPDLSTGEDPDDAFSKIPYEKGFYTLVYLELCVGGDEEFNPFFKAWLATKANMSVHTEEFKTAYLDYFNSKVDLPRRAVLESIDWNSWLHKPGLPPLFDDTSASLSPHANYDATLRDGVMRLASYFHHSDIMGIGTPPASAFVPGPEGDPSTWPGPLVVAFLTELSVHRASTPLHMNTLPLISSCVALSPRLDRNLEVQFLWLKLRLRAGDSSALDGTCALLRTCGRMKYVRPLFQTLISSKVPEFRERASTLFEEVKGTYHPIASKMVSRDLQCE</sequence>
<dbReference type="SMART" id="SM01263">
    <property type="entry name" value="Leuk-A4-hydro_C"/>
    <property type="match status" value="1"/>
</dbReference>
<dbReference type="OrthoDB" id="79562at2759"/>
<keyword evidence="6" id="KW-0378">Hydrolase</keyword>
<dbReference type="GO" id="GO:0005829">
    <property type="term" value="C:cytosol"/>
    <property type="evidence" value="ECO:0007669"/>
    <property type="project" value="TreeGrafter"/>
</dbReference>
<evidence type="ECO:0000256" key="8">
    <source>
        <dbReference type="ARBA" id="ARBA00023049"/>
    </source>
</evidence>
<feature type="active site" description="Proton donor" evidence="9">
    <location>
        <position position="422"/>
    </location>
</feature>
<dbReference type="EMBL" id="BNJQ01000016">
    <property type="protein sequence ID" value="GHP07344.1"/>
    <property type="molecule type" value="Genomic_DNA"/>
</dbReference>
<dbReference type="FunFam" id="3.30.2010.30:FF:000001">
    <property type="entry name" value="Leukotriene A(4) hydrolase"/>
    <property type="match status" value="1"/>
</dbReference>
<comment type="caution">
    <text evidence="13">The sequence shown here is derived from an EMBL/GenBank/DDBJ whole genome shotgun (WGS) entry which is preliminary data.</text>
</comment>
<dbReference type="PRINTS" id="PR00756">
    <property type="entry name" value="ALADIPTASE"/>
</dbReference>
<evidence type="ECO:0000256" key="11">
    <source>
        <dbReference type="PIRSR" id="PIRSR634015-3"/>
    </source>
</evidence>
<evidence type="ECO:0000313" key="14">
    <source>
        <dbReference type="Proteomes" id="UP000660262"/>
    </source>
</evidence>
<dbReference type="InterPro" id="IPR049980">
    <property type="entry name" value="LTA4H_cat"/>
</dbReference>
<keyword evidence="14" id="KW-1185">Reference proteome</keyword>
<keyword evidence="3" id="KW-0963">Cytoplasm</keyword>
<feature type="domain" description="Peptidase M1 leukotriene A4 hydrolase/aminopeptidase C-terminal" evidence="12">
    <location>
        <begin position="517"/>
        <end position="676"/>
    </location>
</feature>
<dbReference type="InterPro" id="IPR034015">
    <property type="entry name" value="M1_LTA4H"/>
</dbReference>
<dbReference type="PANTHER" id="PTHR45726">
    <property type="entry name" value="LEUKOTRIENE A-4 HYDROLASE"/>
    <property type="match status" value="1"/>
</dbReference>
<dbReference type="Gene3D" id="3.30.2010.30">
    <property type="match status" value="1"/>
</dbReference>
<dbReference type="GO" id="GO:0008270">
    <property type="term" value="F:zinc ion binding"/>
    <property type="evidence" value="ECO:0007669"/>
    <property type="project" value="InterPro"/>
</dbReference>
<dbReference type="Gene3D" id="2.60.40.1730">
    <property type="entry name" value="tricorn interacting facor f3 domain"/>
    <property type="match status" value="1"/>
</dbReference>
<dbReference type="AlphaFoldDB" id="A0A830HJN8"/>